<protein>
    <recommendedName>
        <fullName evidence="1">F-box domain-containing protein</fullName>
    </recommendedName>
</protein>
<dbReference type="AlphaFoldDB" id="A0A814NK65"/>
<dbReference type="InterPro" id="IPR001810">
    <property type="entry name" value="F-box_dom"/>
</dbReference>
<name>A0A814NK65_ADIRI</name>
<evidence type="ECO:0000313" key="2">
    <source>
        <dbReference type="EMBL" id="CAF1091606.1"/>
    </source>
</evidence>
<organism evidence="2 5">
    <name type="scientific">Adineta ricciae</name>
    <name type="common">Rotifer</name>
    <dbReference type="NCBI Taxonomy" id="249248"/>
    <lineage>
        <taxon>Eukaryota</taxon>
        <taxon>Metazoa</taxon>
        <taxon>Spiralia</taxon>
        <taxon>Gnathifera</taxon>
        <taxon>Rotifera</taxon>
        <taxon>Eurotatoria</taxon>
        <taxon>Bdelloidea</taxon>
        <taxon>Adinetida</taxon>
        <taxon>Adinetidae</taxon>
        <taxon>Adineta</taxon>
    </lineage>
</organism>
<dbReference type="PROSITE" id="PS50181">
    <property type="entry name" value="FBOX"/>
    <property type="match status" value="1"/>
</dbReference>
<proteinExistence type="predicted"/>
<dbReference type="SUPFAM" id="SSF52047">
    <property type="entry name" value="RNI-like"/>
    <property type="match status" value="1"/>
</dbReference>
<comment type="caution">
    <text evidence="2">The sequence shown here is derived from an EMBL/GenBank/DDBJ whole genome shotgun (WGS) entry which is preliminary data.</text>
</comment>
<evidence type="ECO:0000313" key="4">
    <source>
        <dbReference type="Proteomes" id="UP000663828"/>
    </source>
</evidence>
<feature type="domain" description="F-box" evidence="1">
    <location>
        <begin position="16"/>
        <end position="64"/>
    </location>
</feature>
<evidence type="ECO:0000313" key="5">
    <source>
        <dbReference type="Proteomes" id="UP000663852"/>
    </source>
</evidence>
<reference evidence="2" key="1">
    <citation type="submission" date="2021-02" db="EMBL/GenBank/DDBJ databases">
        <authorList>
            <person name="Nowell W R."/>
        </authorList>
    </citation>
    <scope>NUCLEOTIDE SEQUENCE</scope>
</reference>
<accession>A0A814NK65</accession>
<evidence type="ECO:0000313" key="3">
    <source>
        <dbReference type="EMBL" id="CAF1222352.1"/>
    </source>
</evidence>
<dbReference type="EMBL" id="CAJNOJ010000094">
    <property type="protein sequence ID" value="CAF1091606.1"/>
    <property type="molecule type" value="Genomic_DNA"/>
</dbReference>
<gene>
    <name evidence="2" type="ORF">EDS130_LOCUS19507</name>
    <name evidence="3" type="ORF">XAT740_LOCUS24777</name>
</gene>
<dbReference type="Proteomes" id="UP000663852">
    <property type="component" value="Unassembled WGS sequence"/>
</dbReference>
<dbReference type="OrthoDB" id="9986699at2759"/>
<evidence type="ECO:0000259" key="1">
    <source>
        <dbReference type="PROSITE" id="PS50181"/>
    </source>
</evidence>
<dbReference type="Proteomes" id="UP000663828">
    <property type="component" value="Unassembled WGS sequence"/>
</dbReference>
<keyword evidence="4" id="KW-1185">Reference proteome</keyword>
<dbReference type="EMBL" id="CAJNOR010001935">
    <property type="protein sequence ID" value="CAF1222352.1"/>
    <property type="molecule type" value="Genomic_DNA"/>
</dbReference>
<sequence length="339" mass="39277">MLLNENKMSVGGELSVLTLESLPDELFYDIFYYLSAQDLYDGFYNLNCRFRSILATLTNLYSEITVKDETNSLASRYFASRIVTLSIKHVGPFDLSAFSTIRSLTLLAEPNREQCQSIQRFLPHLEQLVTCKSSTRHFCYSTSASHFVFTNAYPFLRSSSLNLVSYKDKQSWTHVLSLRFLSIRITDLRIYPQILRTCPSLVRFQLEFKNNFQLPKLFCRLDSHSSLRYLRLHLHSTPYSYCLITALLLSLVPNLRQFSIHGCLSEAGDINIESLAEILHQHVPHLDHFYLTMAIQQTLSTNNWQKTRQLHSLFRSLTIESPTLHSLPRLTIQSKKHLI</sequence>